<organism evidence="1 2">
    <name type="scientific">Saccharopolyspora spinosa</name>
    <dbReference type="NCBI Taxonomy" id="60894"/>
    <lineage>
        <taxon>Bacteria</taxon>
        <taxon>Bacillati</taxon>
        <taxon>Actinomycetota</taxon>
        <taxon>Actinomycetes</taxon>
        <taxon>Pseudonocardiales</taxon>
        <taxon>Pseudonocardiaceae</taxon>
        <taxon>Saccharopolyspora</taxon>
    </lineage>
</organism>
<name>A0A2N3Y7H4_SACSN</name>
<dbReference type="EMBL" id="PJNB01000001">
    <property type="protein sequence ID" value="PKW18887.1"/>
    <property type="molecule type" value="Genomic_DNA"/>
</dbReference>
<proteinExistence type="predicted"/>
<comment type="caution">
    <text evidence="1">The sequence shown here is derived from an EMBL/GenBank/DDBJ whole genome shotgun (WGS) entry which is preliminary data.</text>
</comment>
<evidence type="ECO:0000313" key="2">
    <source>
        <dbReference type="Proteomes" id="UP000233786"/>
    </source>
</evidence>
<protein>
    <submittedName>
        <fullName evidence="1">Uncharacterized protein</fullName>
    </submittedName>
</protein>
<gene>
    <name evidence="1" type="ORF">A8926_7025</name>
</gene>
<sequence length="111" mass="12417">MVNPVATGKFSLDVVLVDGRRWWVCTIGGPECGHVLTDWGQTALDALEIHALAWCGSWLPELRALNHELRQHIESPCQLVQIFLAPYRVDCGHCPPGRFCLLSCIRDPALR</sequence>
<dbReference type="Proteomes" id="UP000233786">
    <property type="component" value="Unassembled WGS sequence"/>
</dbReference>
<keyword evidence="2" id="KW-1185">Reference proteome</keyword>
<reference evidence="1" key="1">
    <citation type="submission" date="2017-12" db="EMBL/GenBank/DDBJ databases">
        <title>Sequencing the genomes of 1000 Actinobacteria strains.</title>
        <authorList>
            <person name="Klenk H.-P."/>
        </authorList>
    </citation>
    <scope>NUCLEOTIDE SEQUENCE [LARGE SCALE GENOMIC DNA]</scope>
    <source>
        <strain evidence="1">DSM 44228</strain>
    </source>
</reference>
<evidence type="ECO:0000313" key="1">
    <source>
        <dbReference type="EMBL" id="PKW18887.1"/>
    </source>
</evidence>
<accession>A0A2N3Y7H4</accession>
<dbReference type="AlphaFoldDB" id="A0A2N3Y7H4"/>